<accession>A0AAW6ULI9</accession>
<protein>
    <submittedName>
        <fullName evidence="1">Uncharacterized protein</fullName>
    </submittedName>
</protein>
<gene>
    <name evidence="1" type="ORF">OGX73_24935</name>
</gene>
<evidence type="ECO:0000313" key="2">
    <source>
        <dbReference type="Proteomes" id="UP001159001"/>
    </source>
</evidence>
<dbReference type="AlphaFoldDB" id="A0AAW6ULI9"/>
<dbReference type="Proteomes" id="UP001159001">
    <property type="component" value="Unassembled WGS sequence"/>
</dbReference>
<evidence type="ECO:0000313" key="1">
    <source>
        <dbReference type="EMBL" id="MDI9095799.1"/>
    </source>
</evidence>
<sequence length="59" mass="6787">DAIEVLRGMNTDNARKLPADAPTGFIKPRWQKLVMTDAGIDRLWADKIVGNWEGWKWSF</sequence>
<organism evidence="1 2">
    <name type="scientific">Providencia rettgeri</name>
    <dbReference type="NCBI Taxonomy" id="587"/>
    <lineage>
        <taxon>Bacteria</taxon>
        <taxon>Pseudomonadati</taxon>
        <taxon>Pseudomonadota</taxon>
        <taxon>Gammaproteobacteria</taxon>
        <taxon>Enterobacterales</taxon>
        <taxon>Morganellaceae</taxon>
        <taxon>Providencia</taxon>
    </lineage>
</organism>
<dbReference type="EMBL" id="JAOWIN010000145">
    <property type="protein sequence ID" value="MDI9095799.1"/>
    <property type="molecule type" value="Genomic_DNA"/>
</dbReference>
<proteinExistence type="predicted"/>
<dbReference type="RefSeq" id="WP_283027480.1">
    <property type="nucleotide sequence ID" value="NZ_JAOWIN010000145.1"/>
</dbReference>
<comment type="caution">
    <text evidence="1">The sequence shown here is derived from an EMBL/GenBank/DDBJ whole genome shotgun (WGS) entry which is preliminary data.</text>
</comment>
<feature type="non-terminal residue" evidence="1">
    <location>
        <position position="1"/>
    </location>
</feature>
<name>A0AAW6ULI9_PRORE</name>
<reference evidence="1" key="1">
    <citation type="submission" date="2022-10" db="EMBL/GenBank/DDBJ databases">
        <title>Bacterial isolates recovered from the One Health project in Brazil.</title>
        <authorList>
            <person name="Valiatti T.B."/>
            <person name="Santos F."/>
            <person name="Cayo R."/>
            <person name="Gales A.C."/>
        </authorList>
    </citation>
    <scope>NUCLEOTIDE SEQUENCE</scope>
    <source>
        <strain evidence="1">PVR188</strain>
    </source>
</reference>